<dbReference type="EMBL" id="JAPWDV010000001">
    <property type="protein sequence ID" value="KAJ6222718.1"/>
    <property type="molecule type" value="Genomic_DNA"/>
</dbReference>
<evidence type="ECO:0000313" key="2">
    <source>
        <dbReference type="Proteomes" id="UP001142055"/>
    </source>
</evidence>
<dbReference type="Gene3D" id="2.60.120.920">
    <property type="match status" value="1"/>
</dbReference>
<accession>A0A9Q0MCS6</accession>
<organism evidence="1 2">
    <name type="scientific">Blomia tropicalis</name>
    <name type="common">Mite</name>
    <dbReference type="NCBI Taxonomy" id="40697"/>
    <lineage>
        <taxon>Eukaryota</taxon>
        <taxon>Metazoa</taxon>
        <taxon>Ecdysozoa</taxon>
        <taxon>Arthropoda</taxon>
        <taxon>Chelicerata</taxon>
        <taxon>Arachnida</taxon>
        <taxon>Acari</taxon>
        <taxon>Acariformes</taxon>
        <taxon>Sarcoptiformes</taxon>
        <taxon>Astigmata</taxon>
        <taxon>Glycyphagoidea</taxon>
        <taxon>Echimyopodidae</taxon>
        <taxon>Blomia</taxon>
    </lineage>
</organism>
<sequence length="472" mass="55260">MSQQLQMKNSIESLPSTRVSSSKNDSLFILDFKFFSAFLKEKDGIFLCKDLAFLEQQFKTVILNIQKINFIDKTCLWNKLYQAISSELCLPERYEIVGSWLSWFISCYIIPEYGFPDSTFLEKTIKNAKLNEQCTCINFFISILVSISEVDGFNFETIMSETIVQFLLDTIKSYLENDNNGQSAVFAMQTLLEINLQPHQNFNKELQKLLHKIYQRCGLGNKNSQDALVKKNISIQISKIATILYSQQSQEILERYDRKSLTFQCDWKNRSWEHEFERGSIWLLGTHPRWTTYQVPTPIGDLVKNCSIGNSIGYLYFELDLLTYGSVDIGLFSFKIKPNSSKIDWKNSKSKVNNQISSPNEGIFFNPCYRSFCQLSSKTNFYKLISYRYKRSERVGFLFDVQRSAIMFLYENQELKDKSGKIWFESQQLRNRDYYITICLESFQQVIVHFAPDKWIYRPAIVGDKFITNISY</sequence>
<dbReference type="AlphaFoldDB" id="A0A9Q0MCS6"/>
<dbReference type="InterPro" id="IPR043136">
    <property type="entry name" value="B30.2/SPRY_sf"/>
</dbReference>
<dbReference type="Proteomes" id="UP001142055">
    <property type="component" value="Chromosome 1"/>
</dbReference>
<proteinExistence type="predicted"/>
<protein>
    <submittedName>
        <fullName evidence="1">Uncharacterized protein</fullName>
    </submittedName>
</protein>
<gene>
    <name evidence="1" type="ORF">RDWZM_001263</name>
</gene>
<comment type="caution">
    <text evidence="1">The sequence shown here is derived from an EMBL/GenBank/DDBJ whole genome shotgun (WGS) entry which is preliminary data.</text>
</comment>
<evidence type="ECO:0000313" key="1">
    <source>
        <dbReference type="EMBL" id="KAJ6222718.1"/>
    </source>
</evidence>
<keyword evidence="2" id="KW-1185">Reference proteome</keyword>
<name>A0A9Q0MCS6_BLOTA</name>
<reference evidence="1" key="1">
    <citation type="submission" date="2022-12" db="EMBL/GenBank/DDBJ databases">
        <title>Genome assemblies of Blomia tropicalis.</title>
        <authorList>
            <person name="Cui Y."/>
        </authorList>
    </citation>
    <scope>NUCLEOTIDE SEQUENCE</scope>
    <source>
        <tissue evidence="1">Adult mites</tissue>
    </source>
</reference>